<dbReference type="GO" id="GO:0016765">
    <property type="term" value="F:transferase activity, transferring alkyl or aryl (other than methyl) groups"/>
    <property type="evidence" value="ECO:0007669"/>
    <property type="project" value="InterPro"/>
</dbReference>
<feature type="transmembrane region" description="Helical" evidence="6">
    <location>
        <begin position="69"/>
        <end position="98"/>
    </location>
</feature>
<proteinExistence type="predicted"/>
<comment type="subcellular location">
    <subcellularLocation>
        <location evidence="1">Membrane</location>
        <topology evidence="1">Multi-pass membrane protein</topology>
    </subcellularLocation>
</comment>
<keyword evidence="2" id="KW-1003">Cell membrane</keyword>
<accession>A0A0B0ERE3</accession>
<dbReference type="Pfam" id="PF01040">
    <property type="entry name" value="UbiA"/>
    <property type="match status" value="1"/>
</dbReference>
<evidence type="ECO:0000256" key="1">
    <source>
        <dbReference type="ARBA" id="ARBA00004141"/>
    </source>
</evidence>
<keyword evidence="5 6" id="KW-0472">Membrane</keyword>
<feature type="transmembrane region" description="Helical" evidence="6">
    <location>
        <begin position="110"/>
        <end position="133"/>
    </location>
</feature>
<name>A0A0B0ERE3_9BACT</name>
<organism evidence="7 8">
    <name type="scientific">Candidatus Scalindua brodae</name>
    <dbReference type="NCBI Taxonomy" id="237368"/>
    <lineage>
        <taxon>Bacteria</taxon>
        <taxon>Pseudomonadati</taxon>
        <taxon>Planctomycetota</taxon>
        <taxon>Candidatus Brocadiia</taxon>
        <taxon>Candidatus Brocadiales</taxon>
        <taxon>Candidatus Scalinduaceae</taxon>
        <taxon>Candidatus Scalindua</taxon>
    </lineage>
</organism>
<feature type="transmembrane region" description="Helical" evidence="6">
    <location>
        <begin position="181"/>
        <end position="198"/>
    </location>
</feature>
<gene>
    <name evidence="7" type="ORF">SCABRO_01012</name>
</gene>
<evidence type="ECO:0000313" key="7">
    <source>
        <dbReference type="EMBL" id="KHE93250.1"/>
    </source>
</evidence>
<feature type="transmembrane region" description="Helical" evidence="6">
    <location>
        <begin position="139"/>
        <end position="160"/>
    </location>
</feature>
<feature type="transmembrane region" description="Helical" evidence="6">
    <location>
        <begin position="204"/>
        <end position="229"/>
    </location>
</feature>
<reference evidence="7 8" key="1">
    <citation type="submission" date="2014-10" db="EMBL/GenBank/DDBJ databases">
        <title>Draft genome of anammox bacterium scalindua brodae, obtained using differential coverage binning of sequence data from two enrichment reactors.</title>
        <authorList>
            <person name="Speth D.R."/>
            <person name="Russ L."/>
            <person name="Kartal B."/>
            <person name="Op den Camp H.J."/>
            <person name="Dutilh B.E."/>
            <person name="Jetten M.S."/>
        </authorList>
    </citation>
    <scope>NUCLEOTIDE SEQUENCE [LARGE SCALE GENOMIC DNA]</scope>
    <source>
        <strain evidence="7">RU1</strain>
    </source>
</reference>
<keyword evidence="3 6" id="KW-0812">Transmembrane</keyword>
<feature type="transmembrane region" description="Helical" evidence="6">
    <location>
        <begin position="241"/>
        <end position="259"/>
    </location>
</feature>
<evidence type="ECO:0000313" key="8">
    <source>
        <dbReference type="Proteomes" id="UP000030652"/>
    </source>
</evidence>
<dbReference type="Gene3D" id="1.10.357.140">
    <property type="entry name" value="UbiA prenyltransferase"/>
    <property type="match status" value="1"/>
</dbReference>
<evidence type="ECO:0000256" key="2">
    <source>
        <dbReference type="ARBA" id="ARBA00022475"/>
    </source>
</evidence>
<dbReference type="EMBL" id="JRYO01000067">
    <property type="protein sequence ID" value="KHE93250.1"/>
    <property type="molecule type" value="Genomic_DNA"/>
</dbReference>
<dbReference type="InterPro" id="IPR000537">
    <property type="entry name" value="UbiA_prenyltransferase"/>
</dbReference>
<evidence type="ECO:0000256" key="6">
    <source>
        <dbReference type="SAM" id="Phobius"/>
    </source>
</evidence>
<sequence length="260" mass="28698">MAGLQIAGGAHSLQSLLIIGLANTFVMAAACTFNDAEDATEDMLVRSTRNIIALKRISKSTGYILAGGFGIIGISLSIIAGVTVFMVISAFIVTTFLYSWRSVRMKAMPFWDLLTHAIMGGLMFLSSAWSSGILLERHVMQICLIFSLGIVLALLAHQLYDYKNDLTTNVRTSTIVLGKRKTYYITICLYILITYLLSEECLSGFFPFVLILSFCAVAGSMIIMSIILYPKQAFYVSKRMIPWAVNTGAIAAIFMWYISK</sequence>
<evidence type="ECO:0000256" key="5">
    <source>
        <dbReference type="ARBA" id="ARBA00023136"/>
    </source>
</evidence>
<dbReference type="Proteomes" id="UP000030652">
    <property type="component" value="Unassembled WGS sequence"/>
</dbReference>
<keyword evidence="7" id="KW-0808">Transferase</keyword>
<protein>
    <submittedName>
        <fullName evidence="7">Prenyltransferase</fullName>
    </submittedName>
</protein>
<dbReference type="AlphaFoldDB" id="A0A0B0ERE3"/>
<dbReference type="InterPro" id="IPR044878">
    <property type="entry name" value="UbiA_sf"/>
</dbReference>
<keyword evidence="4 6" id="KW-1133">Transmembrane helix</keyword>
<dbReference type="GO" id="GO:0016020">
    <property type="term" value="C:membrane"/>
    <property type="evidence" value="ECO:0007669"/>
    <property type="project" value="UniProtKB-SubCell"/>
</dbReference>
<evidence type="ECO:0000256" key="4">
    <source>
        <dbReference type="ARBA" id="ARBA00022989"/>
    </source>
</evidence>
<evidence type="ECO:0000256" key="3">
    <source>
        <dbReference type="ARBA" id="ARBA00022692"/>
    </source>
</evidence>
<comment type="caution">
    <text evidence="7">The sequence shown here is derived from an EMBL/GenBank/DDBJ whole genome shotgun (WGS) entry which is preliminary data.</text>
</comment>